<evidence type="ECO:0000256" key="1">
    <source>
        <dbReference type="SAM" id="Phobius"/>
    </source>
</evidence>
<organism evidence="2 3">
    <name type="scientific">Brachionus plicatilis</name>
    <name type="common">Marine rotifer</name>
    <name type="synonym">Brachionus muelleri</name>
    <dbReference type="NCBI Taxonomy" id="10195"/>
    <lineage>
        <taxon>Eukaryota</taxon>
        <taxon>Metazoa</taxon>
        <taxon>Spiralia</taxon>
        <taxon>Gnathifera</taxon>
        <taxon>Rotifera</taxon>
        <taxon>Eurotatoria</taxon>
        <taxon>Monogononta</taxon>
        <taxon>Pseudotrocha</taxon>
        <taxon>Ploima</taxon>
        <taxon>Brachionidae</taxon>
        <taxon>Brachionus</taxon>
    </lineage>
</organism>
<accession>A0A3M7Q761</accession>
<feature type="transmembrane region" description="Helical" evidence="1">
    <location>
        <begin position="48"/>
        <end position="68"/>
    </location>
</feature>
<dbReference type="AlphaFoldDB" id="A0A3M7Q761"/>
<evidence type="ECO:0000313" key="2">
    <source>
        <dbReference type="EMBL" id="RNA07203.1"/>
    </source>
</evidence>
<dbReference type="EMBL" id="REGN01007129">
    <property type="protein sequence ID" value="RNA07203.1"/>
    <property type="molecule type" value="Genomic_DNA"/>
</dbReference>
<sequence>MYDQSMWLKKIPQLLCNSICHGSNSSCENKPTFFKSLFSVIYKKDSRLYLKIYASFHKFIIIFMFYIFTERPKFTVTYTYHIKKFAAVDISKLVTFLKHIERSEVLRIEFLFIPICSCQEHELIIKSRCELNA</sequence>
<comment type="caution">
    <text evidence="2">The sequence shown here is derived from an EMBL/GenBank/DDBJ whole genome shotgun (WGS) entry which is preliminary data.</text>
</comment>
<keyword evidence="3" id="KW-1185">Reference proteome</keyword>
<keyword evidence="1" id="KW-0472">Membrane</keyword>
<gene>
    <name evidence="2" type="ORF">BpHYR1_051975</name>
</gene>
<name>A0A3M7Q761_BRAPC</name>
<protein>
    <submittedName>
        <fullName evidence="2">Uncharacterized protein</fullName>
    </submittedName>
</protein>
<evidence type="ECO:0000313" key="3">
    <source>
        <dbReference type="Proteomes" id="UP000276133"/>
    </source>
</evidence>
<reference evidence="2 3" key="1">
    <citation type="journal article" date="2018" name="Sci. Rep.">
        <title>Genomic signatures of local adaptation to the degree of environmental predictability in rotifers.</title>
        <authorList>
            <person name="Franch-Gras L."/>
            <person name="Hahn C."/>
            <person name="Garcia-Roger E.M."/>
            <person name="Carmona M.J."/>
            <person name="Serra M."/>
            <person name="Gomez A."/>
        </authorList>
    </citation>
    <scope>NUCLEOTIDE SEQUENCE [LARGE SCALE GENOMIC DNA]</scope>
    <source>
        <strain evidence="2">HYR1</strain>
    </source>
</reference>
<keyword evidence="1" id="KW-1133">Transmembrane helix</keyword>
<dbReference type="Proteomes" id="UP000276133">
    <property type="component" value="Unassembled WGS sequence"/>
</dbReference>
<keyword evidence="1" id="KW-0812">Transmembrane</keyword>
<proteinExistence type="predicted"/>